<evidence type="ECO:0000313" key="11">
    <source>
        <dbReference type="EMBL" id="AUB31861.1"/>
    </source>
</evidence>
<dbReference type="AlphaFoldDB" id="A0A2K8SEJ4"/>
<name>A0A2K8SEJ4_9MOLU</name>
<dbReference type="EMBL" id="CP025057">
    <property type="protein sequence ID" value="AUB31861.1"/>
    <property type="molecule type" value="Genomic_DNA"/>
</dbReference>
<dbReference type="GO" id="GO:0006508">
    <property type="term" value="P:proteolysis"/>
    <property type="evidence" value="ECO:0007669"/>
    <property type="project" value="UniProtKB-KW"/>
</dbReference>
<keyword evidence="6 9" id="KW-0378">Hydrolase</keyword>
<keyword evidence="12" id="KW-1185">Reference proteome</keyword>
<organism evidence="11 12">
    <name type="scientific">Spiroplasma floricola 23-6</name>
    <dbReference type="NCBI Taxonomy" id="1336749"/>
    <lineage>
        <taxon>Bacteria</taxon>
        <taxon>Bacillati</taxon>
        <taxon>Mycoplasmatota</taxon>
        <taxon>Mollicutes</taxon>
        <taxon>Entomoplasmatales</taxon>
        <taxon>Spiroplasmataceae</taxon>
        <taxon>Spiroplasma</taxon>
    </lineage>
</organism>
<dbReference type="UniPathway" id="UPA00665"/>
<comment type="function">
    <text evidence="9">This protein specifically catalyzes the removal of signal peptides from prolipoproteins.</text>
</comment>
<evidence type="ECO:0000256" key="4">
    <source>
        <dbReference type="ARBA" id="ARBA00022692"/>
    </source>
</evidence>
<keyword evidence="4 9" id="KW-0812">Transmembrane</keyword>
<gene>
    <name evidence="11" type="primary">lsp</name>
    <name evidence="9" type="synonym">lspA</name>
    <name evidence="11" type="ORF">SFLOR_v1c08130</name>
</gene>
<keyword evidence="3 9" id="KW-0645">Protease</keyword>
<dbReference type="HAMAP" id="MF_00161">
    <property type="entry name" value="LspA"/>
    <property type="match status" value="1"/>
</dbReference>
<evidence type="ECO:0000256" key="9">
    <source>
        <dbReference type="HAMAP-Rule" id="MF_00161"/>
    </source>
</evidence>
<dbReference type="KEGG" id="sfz:SFLOR_v1c08130"/>
<feature type="active site" evidence="9">
    <location>
        <position position="161"/>
    </location>
</feature>
<dbReference type="GO" id="GO:0005886">
    <property type="term" value="C:plasma membrane"/>
    <property type="evidence" value="ECO:0007669"/>
    <property type="project" value="UniProtKB-SubCell"/>
</dbReference>
<evidence type="ECO:0000313" key="12">
    <source>
        <dbReference type="Proteomes" id="UP000231823"/>
    </source>
</evidence>
<dbReference type="RefSeq" id="WP_100916823.1">
    <property type="nucleotide sequence ID" value="NZ_CP025057.1"/>
</dbReference>
<feature type="transmembrane region" description="Helical" evidence="9">
    <location>
        <begin position="109"/>
        <end position="128"/>
    </location>
</feature>
<feature type="transmembrane region" description="Helical" evidence="9">
    <location>
        <begin position="162"/>
        <end position="181"/>
    </location>
</feature>
<evidence type="ECO:0000256" key="8">
    <source>
        <dbReference type="ARBA" id="ARBA00023136"/>
    </source>
</evidence>
<proteinExistence type="inferred from homology"/>
<dbReference type="EC" id="3.4.23.36" evidence="9"/>
<evidence type="ECO:0000256" key="2">
    <source>
        <dbReference type="ARBA" id="ARBA00022475"/>
    </source>
</evidence>
<reference evidence="11 12" key="1">
    <citation type="submission" date="2017-12" db="EMBL/GenBank/DDBJ databases">
        <title>Complete genome sequence of Spiroplasma floricola 23-6 (ATCC 29989).</title>
        <authorList>
            <person name="Tsai Y.-M."/>
            <person name="Wu P.-S."/>
            <person name="Lo W.-S."/>
            <person name="Kuo C.-H."/>
        </authorList>
    </citation>
    <scope>NUCLEOTIDE SEQUENCE [LARGE SCALE GENOMIC DNA]</scope>
    <source>
        <strain evidence="11 12">23-6</strain>
    </source>
</reference>
<feature type="active site" evidence="9">
    <location>
        <position position="141"/>
    </location>
</feature>
<evidence type="ECO:0000256" key="3">
    <source>
        <dbReference type="ARBA" id="ARBA00022670"/>
    </source>
</evidence>
<protein>
    <recommendedName>
        <fullName evidence="9">Lipoprotein signal peptidase</fullName>
        <ecNumber evidence="9">3.4.23.36</ecNumber>
    </recommendedName>
    <alternativeName>
        <fullName evidence="9">Prolipoprotein signal peptidase</fullName>
    </alternativeName>
    <alternativeName>
        <fullName evidence="9">Signal peptidase II</fullName>
        <shortName evidence="9">SPase II</shortName>
    </alternativeName>
</protein>
<feature type="transmembrane region" description="Helical" evidence="9">
    <location>
        <begin position="80"/>
        <end position="102"/>
    </location>
</feature>
<dbReference type="OrthoDB" id="398591at2"/>
<dbReference type="Proteomes" id="UP000231823">
    <property type="component" value="Chromosome"/>
</dbReference>
<evidence type="ECO:0000256" key="5">
    <source>
        <dbReference type="ARBA" id="ARBA00022750"/>
    </source>
</evidence>
<dbReference type="PANTHER" id="PTHR33695:SF1">
    <property type="entry name" value="LIPOPROTEIN SIGNAL PEPTIDASE"/>
    <property type="match status" value="1"/>
</dbReference>
<comment type="catalytic activity">
    <reaction evidence="9">
        <text>Release of signal peptides from bacterial membrane prolipoproteins. Hydrolyzes -Xaa-Yaa-Zaa-|-(S,diacylglyceryl)Cys-, in which Xaa is hydrophobic (preferably Leu), and Yaa (Ala or Ser) and Zaa (Gly or Ala) have small, neutral side chains.</text>
        <dbReference type="EC" id="3.4.23.36"/>
    </reaction>
</comment>
<keyword evidence="5 9" id="KW-0064">Aspartyl protease</keyword>
<dbReference type="GO" id="GO:0004190">
    <property type="term" value="F:aspartic-type endopeptidase activity"/>
    <property type="evidence" value="ECO:0007669"/>
    <property type="project" value="UniProtKB-UniRule"/>
</dbReference>
<evidence type="ECO:0000256" key="7">
    <source>
        <dbReference type="ARBA" id="ARBA00022989"/>
    </source>
</evidence>
<accession>A0A2K8SEJ4</accession>
<dbReference type="PANTHER" id="PTHR33695">
    <property type="entry name" value="LIPOPROTEIN SIGNAL PEPTIDASE"/>
    <property type="match status" value="1"/>
</dbReference>
<evidence type="ECO:0000256" key="6">
    <source>
        <dbReference type="ARBA" id="ARBA00022801"/>
    </source>
</evidence>
<dbReference type="InterPro" id="IPR001872">
    <property type="entry name" value="Peptidase_A8"/>
</dbReference>
<evidence type="ECO:0000256" key="10">
    <source>
        <dbReference type="RuleBase" id="RU004181"/>
    </source>
</evidence>
<comment type="pathway">
    <text evidence="9">Protein modification; lipoprotein biosynthesis (signal peptide cleavage).</text>
</comment>
<comment type="subcellular location">
    <subcellularLocation>
        <location evidence="9">Cell membrane</location>
        <topology evidence="9">Multi-pass membrane protein</topology>
    </subcellularLocation>
</comment>
<sequence>MRDFIFNIKSYLKEYNYIWKYKLIWCLPLIIFLASLDWISKAIVVKQMVLDGAGVTFIPNFIGFQYVINPGAAYGMNAGNLSLAISIAALVTLFLIGVFIFIKNKYWLIPINLMVAGSVANLLGRAWAPATNKGIKGGVVDFLKFEFSFFGSDSYIFNLADAWVSIAVGIIILILIVYVILEIIELVMRKKDKDKYEFYCDIQNRKQILFEVYYQKFNFKKEEKMTYKQYLKSNQELSKTWKEYKQKG</sequence>
<keyword evidence="2 9" id="KW-1003">Cell membrane</keyword>
<keyword evidence="7 9" id="KW-1133">Transmembrane helix</keyword>
<feature type="transmembrane region" description="Helical" evidence="9">
    <location>
        <begin position="18"/>
        <end position="36"/>
    </location>
</feature>
<dbReference type="Pfam" id="PF01252">
    <property type="entry name" value="Peptidase_A8"/>
    <property type="match status" value="1"/>
</dbReference>
<keyword evidence="11" id="KW-0449">Lipoprotein</keyword>
<comment type="similarity">
    <text evidence="1 9 10">Belongs to the peptidase A8 family.</text>
</comment>
<dbReference type="PRINTS" id="PR00781">
    <property type="entry name" value="LIPOSIGPTASE"/>
</dbReference>
<keyword evidence="8 9" id="KW-0472">Membrane</keyword>
<evidence type="ECO:0000256" key="1">
    <source>
        <dbReference type="ARBA" id="ARBA00006139"/>
    </source>
</evidence>